<sequence length="311" mass="33830">MSLTVVGSIAFDAVETESGKRDRLLGGAAVHFSLASSFLAETRVVGPVGDDFGDEEYAVLHNRGVVTDDVEHVPGGKTFFWAGRYERDVNIRHTLQTDLNVFETFEPKLSQASQDADVLFLANIQPDLQRAVREQCTGARFVALDTMNLWIDIARESLVKTIAGVDCLIVNDGEAKQLTDEPNLVRAAQKIMEMGPRVVVIKFGEYGANMYTKDGVFGIPAYPTADVVDPTGAGDTFAGGFVGYIAAHADEEITDELLRRAMAYGTALASFNVEAFGTERMQTLTADEVNERVAELQRVTVFDASPVPLRG</sequence>
<dbReference type="EMBL" id="JAPDDP010000002">
    <property type="protein sequence ID" value="MDA0178964.1"/>
    <property type="molecule type" value="Genomic_DNA"/>
</dbReference>
<dbReference type="InterPro" id="IPR011611">
    <property type="entry name" value="PfkB_dom"/>
</dbReference>
<keyword evidence="2 4" id="KW-0418">Kinase</keyword>
<accession>A0A9X3N3L0</accession>
<dbReference type="Proteomes" id="UP001147653">
    <property type="component" value="Unassembled WGS sequence"/>
</dbReference>
<proteinExistence type="predicted"/>
<evidence type="ECO:0000256" key="1">
    <source>
        <dbReference type="ARBA" id="ARBA00022679"/>
    </source>
</evidence>
<dbReference type="Pfam" id="PF00294">
    <property type="entry name" value="PfkB"/>
    <property type="match status" value="1"/>
</dbReference>
<dbReference type="InterPro" id="IPR029056">
    <property type="entry name" value="Ribokinase-like"/>
</dbReference>
<organism evidence="4 5">
    <name type="scientific">Solirubrobacter phytolaccae</name>
    <dbReference type="NCBI Taxonomy" id="1404360"/>
    <lineage>
        <taxon>Bacteria</taxon>
        <taxon>Bacillati</taxon>
        <taxon>Actinomycetota</taxon>
        <taxon>Thermoleophilia</taxon>
        <taxon>Solirubrobacterales</taxon>
        <taxon>Solirubrobacteraceae</taxon>
        <taxon>Solirubrobacter</taxon>
    </lineage>
</organism>
<dbReference type="InterPro" id="IPR002173">
    <property type="entry name" value="Carboh/pur_kinase_PfkB_CS"/>
</dbReference>
<dbReference type="PROSITE" id="PS00584">
    <property type="entry name" value="PFKB_KINASES_2"/>
    <property type="match status" value="1"/>
</dbReference>
<dbReference type="SUPFAM" id="SSF53613">
    <property type="entry name" value="Ribokinase-like"/>
    <property type="match status" value="1"/>
</dbReference>
<keyword evidence="5" id="KW-1185">Reference proteome</keyword>
<evidence type="ECO:0000256" key="2">
    <source>
        <dbReference type="ARBA" id="ARBA00022777"/>
    </source>
</evidence>
<dbReference type="Gene3D" id="3.40.1190.20">
    <property type="match status" value="1"/>
</dbReference>
<gene>
    <name evidence="4" type="ORF">OJ997_01560</name>
</gene>
<protein>
    <submittedName>
        <fullName evidence="4">PfkB family carbohydrate kinase</fullName>
    </submittedName>
</protein>
<dbReference type="RefSeq" id="WP_270023231.1">
    <property type="nucleotide sequence ID" value="NZ_JAPDDP010000002.1"/>
</dbReference>
<evidence type="ECO:0000313" key="5">
    <source>
        <dbReference type="Proteomes" id="UP001147653"/>
    </source>
</evidence>
<name>A0A9X3N3L0_9ACTN</name>
<reference evidence="4" key="1">
    <citation type="submission" date="2022-10" db="EMBL/GenBank/DDBJ databases">
        <title>The WGS of Solirubrobacter phytolaccae KCTC 29190.</title>
        <authorList>
            <person name="Jiang Z."/>
        </authorList>
    </citation>
    <scope>NUCLEOTIDE SEQUENCE</scope>
    <source>
        <strain evidence="4">KCTC 29190</strain>
    </source>
</reference>
<dbReference type="PANTHER" id="PTHR10584:SF166">
    <property type="entry name" value="RIBOKINASE"/>
    <property type="match status" value="1"/>
</dbReference>
<keyword evidence="1" id="KW-0808">Transferase</keyword>
<evidence type="ECO:0000259" key="3">
    <source>
        <dbReference type="Pfam" id="PF00294"/>
    </source>
</evidence>
<dbReference type="GO" id="GO:0016301">
    <property type="term" value="F:kinase activity"/>
    <property type="evidence" value="ECO:0007669"/>
    <property type="project" value="UniProtKB-KW"/>
</dbReference>
<dbReference type="PANTHER" id="PTHR10584">
    <property type="entry name" value="SUGAR KINASE"/>
    <property type="match status" value="1"/>
</dbReference>
<comment type="caution">
    <text evidence="4">The sequence shown here is derived from an EMBL/GenBank/DDBJ whole genome shotgun (WGS) entry which is preliminary data.</text>
</comment>
<dbReference type="GO" id="GO:0005829">
    <property type="term" value="C:cytosol"/>
    <property type="evidence" value="ECO:0007669"/>
    <property type="project" value="TreeGrafter"/>
</dbReference>
<evidence type="ECO:0000313" key="4">
    <source>
        <dbReference type="EMBL" id="MDA0178964.1"/>
    </source>
</evidence>
<dbReference type="AlphaFoldDB" id="A0A9X3N3L0"/>
<feature type="domain" description="Carbohydrate kinase PfkB" evidence="3">
    <location>
        <begin position="22"/>
        <end position="279"/>
    </location>
</feature>